<proteinExistence type="predicted"/>
<evidence type="ECO:0000313" key="1">
    <source>
        <dbReference type="EMBL" id="GGD74452.1"/>
    </source>
</evidence>
<reference evidence="1" key="1">
    <citation type="journal article" date="2014" name="Int. J. Syst. Evol. Microbiol.">
        <title>Complete genome sequence of Corynebacterium casei LMG S-19264T (=DSM 44701T), isolated from a smear-ripened cheese.</title>
        <authorList>
            <consortium name="US DOE Joint Genome Institute (JGI-PGF)"/>
            <person name="Walter F."/>
            <person name="Albersmeier A."/>
            <person name="Kalinowski J."/>
            <person name="Ruckert C."/>
        </authorList>
    </citation>
    <scope>NUCLEOTIDE SEQUENCE</scope>
    <source>
        <strain evidence="1">CGMCC 1.15178</strain>
    </source>
</reference>
<gene>
    <name evidence="1" type="ORF">GCM10010911_35440</name>
</gene>
<dbReference type="RefSeq" id="WP_188993220.1">
    <property type="nucleotide sequence ID" value="NZ_BMHP01000002.1"/>
</dbReference>
<accession>A0A916Z3L5</accession>
<organism evidence="1 2">
    <name type="scientific">Paenibacillus nasutitermitis</name>
    <dbReference type="NCBI Taxonomy" id="1652958"/>
    <lineage>
        <taxon>Bacteria</taxon>
        <taxon>Bacillati</taxon>
        <taxon>Bacillota</taxon>
        <taxon>Bacilli</taxon>
        <taxon>Bacillales</taxon>
        <taxon>Paenibacillaceae</taxon>
        <taxon>Paenibacillus</taxon>
    </lineage>
</organism>
<reference evidence="1" key="2">
    <citation type="submission" date="2020-09" db="EMBL/GenBank/DDBJ databases">
        <authorList>
            <person name="Sun Q."/>
            <person name="Zhou Y."/>
        </authorList>
    </citation>
    <scope>NUCLEOTIDE SEQUENCE</scope>
    <source>
        <strain evidence="1">CGMCC 1.15178</strain>
    </source>
</reference>
<keyword evidence="2" id="KW-1185">Reference proteome</keyword>
<evidence type="ECO:0000313" key="2">
    <source>
        <dbReference type="Proteomes" id="UP000612456"/>
    </source>
</evidence>
<protein>
    <submittedName>
        <fullName evidence="1">Uncharacterized protein</fullName>
    </submittedName>
</protein>
<comment type="caution">
    <text evidence="1">The sequence shown here is derived from an EMBL/GenBank/DDBJ whole genome shotgun (WGS) entry which is preliminary data.</text>
</comment>
<dbReference type="EMBL" id="BMHP01000002">
    <property type="protein sequence ID" value="GGD74452.1"/>
    <property type="molecule type" value="Genomic_DNA"/>
</dbReference>
<name>A0A916Z3L5_9BACL</name>
<dbReference type="Proteomes" id="UP000612456">
    <property type="component" value="Unassembled WGS sequence"/>
</dbReference>
<sequence length="169" mass="19007">MDTRGKNNNTEQSAYLFQVDILVEGQSNARAAERLLHLLNQCGFPDFRIKSGLELGKLIEALETAGGSTAAIQDVHILETADSAKEIPDLRLETAATEQVPLMIDRVRTCISDNRLIRLSVNKGFGVRLNIPCRIIKLDENNQMLTVYHVDEKQVYTFSLNEIDDFVMQ</sequence>
<dbReference type="AlphaFoldDB" id="A0A916Z3L5"/>